<comment type="similarity">
    <text evidence="7">Belongs to the DEAD box helicase family.</text>
</comment>
<dbReference type="CDD" id="cd00268">
    <property type="entry name" value="DEADc"/>
    <property type="match status" value="1"/>
</dbReference>
<reference evidence="13" key="1">
    <citation type="submission" date="2016-11" db="EMBL/GenBank/DDBJ databases">
        <authorList>
            <person name="Varghese N."/>
            <person name="Submissions S."/>
        </authorList>
    </citation>
    <scope>NUCLEOTIDE SEQUENCE [LARGE SCALE GENOMIC DNA]</scope>
    <source>
        <strain evidence="13">DSM 26134</strain>
    </source>
</reference>
<dbReference type="GO" id="GO:0005840">
    <property type="term" value="C:ribosome"/>
    <property type="evidence" value="ECO:0007669"/>
    <property type="project" value="TreeGrafter"/>
</dbReference>
<dbReference type="PANTHER" id="PTHR47963">
    <property type="entry name" value="DEAD-BOX ATP-DEPENDENT RNA HELICASE 47, MITOCHONDRIAL"/>
    <property type="match status" value="1"/>
</dbReference>
<gene>
    <name evidence="12" type="ORF">SAMN04488028_101214</name>
</gene>
<protein>
    <recommendedName>
        <fullName evidence="1">RNA helicase</fullName>
        <ecNumber evidence="1">3.6.4.13</ecNumber>
    </recommendedName>
</protein>
<dbReference type="Pfam" id="PF00271">
    <property type="entry name" value="Helicase_C"/>
    <property type="match status" value="1"/>
</dbReference>
<dbReference type="PANTHER" id="PTHR47963:SF8">
    <property type="entry name" value="ATP-DEPENDENT RNA HELICASE DEAD"/>
    <property type="match status" value="1"/>
</dbReference>
<dbReference type="GO" id="GO:0005524">
    <property type="term" value="F:ATP binding"/>
    <property type="evidence" value="ECO:0007669"/>
    <property type="project" value="UniProtKB-KW"/>
</dbReference>
<dbReference type="AlphaFoldDB" id="A0A1M6JJ51"/>
<evidence type="ECO:0000256" key="1">
    <source>
        <dbReference type="ARBA" id="ARBA00012552"/>
    </source>
</evidence>
<dbReference type="InterPro" id="IPR050547">
    <property type="entry name" value="DEAD_box_RNA_helicases"/>
</dbReference>
<dbReference type="RefSeq" id="WP_073118629.1">
    <property type="nucleotide sequence ID" value="NZ_FRAA01000001.1"/>
</dbReference>
<dbReference type="EC" id="3.6.4.13" evidence="1"/>
<dbReference type="Gene3D" id="3.40.50.300">
    <property type="entry name" value="P-loop containing nucleotide triphosphate hydrolases"/>
    <property type="match status" value="2"/>
</dbReference>
<evidence type="ECO:0000259" key="10">
    <source>
        <dbReference type="PROSITE" id="PS51194"/>
    </source>
</evidence>
<dbReference type="InterPro" id="IPR014014">
    <property type="entry name" value="RNA_helicase_DEAD_Q_motif"/>
</dbReference>
<dbReference type="Pfam" id="PF03880">
    <property type="entry name" value="DbpA"/>
    <property type="match status" value="1"/>
</dbReference>
<evidence type="ECO:0000259" key="11">
    <source>
        <dbReference type="PROSITE" id="PS51195"/>
    </source>
</evidence>
<dbReference type="GO" id="GO:0016787">
    <property type="term" value="F:hydrolase activity"/>
    <property type="evidence" value="ECO:0007669"/>
    <property type="project" value="UniProtKB-KW"/>
</dbReference>
<feature type="region of interest" description="Disordered" evidence="8">
    <location>
        <begin position="435"/>
        <end position="457"/>
    </location>
</feature>
<feature type="compositionally biased region" description="Gly residues" evidence="8">
    <location>
        <begin position="555"/>
        <end position="578"/>
    </location>
</feature>
<keyword evidence="4 7" id="KW-0347">Helicase</keyword>
<dbReference type="InterPro" id="IPR001650">
    <property type="entry name" value="Helicase_C-like"/>
</dbReference>
<evidence type="ECO:0000256" key="7">
    <source>
        <dbReference type="RuleBase" id="RU000492"/>
    </source>
</evidence>
<dbReference type="SMART" id="SM00490">
    <property type="entry name" value="HELICc"/>
    <property type="match status" value="1"/>
</dbReference>
<dbReference type="PROSITE" id="PS51194">
    <property type="entry name" value="HELICASE_CTER"/>
    <property type="match status" value="1"/>
</dbReference>
<dbReference type="InterPro" id="IPR014001">
    <property type="entry name" value="Helicase_ATP-bd"/>
</dbReference>
<dbReference type="InterPro" id="IPR005580">
    <property type="entry name" value="DbpA/CsdA_RNA-bd_dom"/>
</dbReference>
<dbReference type="InterPro" id="IPR011545">
    <property type="entry name" value="DEAD/DEAH_box_helicase_dom"/>
</dbReference>
<dbReference type="GO" id="GO:0009409">
    <property type="term" value="P:response to cold"/>
    <property type="evidence" value="ECO:0007669"/>
    <property type="project" value="TreeGrafter"/>
</dbReference>
<proteinExistence type="inferred from homology"/>
<dbReference type="InterPro" id="IPR000629">
    <property type="entry name" value="RNA-helicase_DEAD-box_CS"/>
</dbReference>
<keyword evidence="2 7" id="KW-0547">Nucleotide-binding</keyword>
<evidence type="ECO:0000313" key="13">
    <source>
        <dbReference type="Proteomes" id="UP000184474"/>
    </source>
</evidence>
<dbReference type="CDD" id="cd12252">
    <property type="entry name" value="RRM_DbpA"/>
    <property type="match status" value="1"/>
</dbReference>
<evidence type="ECO:0000256" key="5">
    <source>
        <dbReference type="ARBA" id="ARBA00022840"/>
    </source>
</evidence>
<evidence type="ECO:0000256" key="8">
    <source>
        <dbReference type="SAM" id="MobiDB-lite"/>
    </source>
</evidence>
<keyword evidence="13" id="KW-1185">Reference proteome</keyword>
<evidence type="ECO:0000313" key="12">
    <source>
        <dbReference type="EMBL" id="SHJ46714.1"/>
    </source>
</evidence>
<evidence type="ECO:0000256" key="6">
    <source>
        <dbReference type="PROSITE-ProRule" id="PRU00552"/>
    </source>
</evidence>
<evidence type="ECO:0000259" key="9">
    <source>
        <dbReference type="PROSITE" id="PS51192"/>
    </source>
</evidence>
<dbReference type="SMART" id="SM00487">
    <property type="entry name" value="DEXDc"/>
    <property type="match status" value="1"/>
</dbReference>
<dbReference type="GO" id="GO:0003724">
    <property type="term" value="F:RNA helicase activity"/>
    <property type="evidence" value="ECO:0007669"/>
    <property type="project" value="UniProtKB-EC"/>
</dbReference>
<dbReference type="GO" id="GO:0005829">
    <property type="term" value="C:cytosol"/>
    <property type="evidence" value="ECO:0007669"/>
    <property type="project" value="TreeGrafter"/>
</dbReference>
<dbReference type="PROSITE" id="PS00039">
    <property type="entry name" value="DEAD_ATP_HELICASE"/>
    <property type="match status" value="1"/>
</dbReference>
<feature type="region of interest" description="Disordered" evidence="8">
    <location>
        <begin position="533"/>
        <end position="586"/>
    </location>
</feature>
<dbReference type="CDD" id="cd18787">
    <property type="entry name" value="SF2_C_DEAD"/>
    <property type="match status" value="1"/>
</dbReference>
<accession>A0A1M6JJ51</accession>
<dbReference type="PROSITE" id="PS51195">
    <property type="entry name" value="Q_MOTIF"/>
    <property type="match status" value="1"/>
</dbReference>
<dbReference type="InterPro" id="IPR027417">
    <property type="entry name" value="P-loop_NTPase"/>
</dbReference>
<name>A0A1M6JJ51_REIAG</name>
<dbReference type="SUPFAM" id="SSF52540">
    <property type="entry name" value="P-loop containing nucleoside triphosphate hydrolases"/>
    <property type="match status" value="1"/>
</dbReference>
<dbReference type="InterPro" id="IPR044742">
    <property type="entry name" value="DEAD/DEAH_RhlB"/>
</dbReference>
<dbReference type="Gene3D" id="3.30.70.330">
    <property type="match status" value="1"/>
</dbReference>
<feature type="domain" description="DEAD-box RNA helicase Q" evidence="11">
    <location>
        <begin position="2"/>
        <end position="30"/>
    </location>
</feature>
<dbReference type="EMBL" id="FRAA01000001">
    <property type="protein sequence ID" value="SHJ46714.1"/>
    <property type="molecule type" value="Genomic_DNA"/>
</dbReference>
<dbReference type="Proteomes" id="UP000184474">
    <property type="component" value="Unassembled WGS sequence"/>
</dbReference>
<feature type="short sequence motif" description="Q motif" evidence="6">
    <location>
        <begin position="2"/>
        <end position="30"/>
    </location>
</feature>
<keyword evidence="5 7" id="KW-0067">ATP-binding</keyword>
<organism evidence="12 13">
    <name type="scientific">Reichenbachiella agariperforans</name>
    <dbReference type="NCBI Taxonomy" id="156994"/>
    <lineage>
        <taxon>Bacteria</taxon>
        <taxon>Pseudomonadati</taxon>
        <taxon>Bacteroidota</taxon>
        <taxon>Cytophagia</taxon>
        <taxon>Cytophagales</taxon>
        <taxon>Reichenbachiellaceae</taxon>
        <taxon>Reichenbachiella</taxon>
    </lineage>
</organism>
<evidence type="ECO:0000256" key="4">
    <source>
        <dbReference type="ARBA" id="ARBA00022806"/>
    </source>
</evidence>
<feature type="domain" description="Helicase C-terminal" evidence="10">
    <location>
        <begin position="216"/>
        <end position="376"/>
    </location>
</feature>
<dbReference type="STRING" id="156994.SAMN04488028_101214"/>
<dbReference type="PROSITE" id="PS51192">
    <property type="entry name" value="HELICASE_ATP_BIND_1"/>
    <property type="match status" value="1"/>
</dbReference>
<dbReference type="GO" id="GO:0033592">
    <property type="term" value="F:RNA strand annealing activity"/>
    <property type="evidence" value="ECO:0007669"/>
    <property type="project" value="TreeGrafter"/>
</dbReference>
<feature type="domain" description="Helicase ATP-binding" evidence="9">
    <location>
        <begin position="34"/>
        <end position="205"/>
    </location>
</feature>
<evidence type="ECO:0000256" key="3">
    <source>
        <dbReference type="ARBA" id="ARBA00022801"/>
    </source>
</evidence>
<evidence type="ECO:0000256" key="2">
    <source>
        <dbReference type="ARBA" id="ARBA00022741"/>
    </source>
</evidence>
<dbReference type="Pfam" id="PF00270">
    <property type="entry name" value="DEAD"/>
    <property type="match status" value="1"/>
</dbReference>
<keyword evidence="3 7" id="KW-0378">Hydrolase</keyword>
<sequence>MNTFKELGLDEKILQALTELGISTPTEIQQEAIPFLLSSQADFIGLAQTGTGKTAAFGLPLLELTEEDTNVCQGIVLSPTRELAQQIAEGLKSFAKYSKKLKVACVYGGAPIMNQIKELKSKPQIVVATPGRLVDLINRKVLDVKHLRYLVLDEADEMLNMGFKEELDVILKSTPDEKTTWLFSATMPKAIRTMVKNYMHEPHEISVKSGVEVNKNIEHQYMVVRQSDKVEAIKRLVDMEPDIFGVLFCRTKIDTQKMADELSRVGYRAEALHGDLSQNQRDMVMKKFKERRVKLLIATDVAARGIDVNDVTHVIHHKLPDETEFYTHRSGRTARAGKKGISIAIVSKGEKRRLDQIQKSLGIEFERVMVPSGSEIANMRVDLWAQKLVEQNVDHTVTEELKAIVNKNLEGLSKEDLIDKLLTMELKNMHLNDNSDLNDMSVSKSDDRGESTGGRARSGFNNFTINIGKIDNIGKMDIMNIIIEVTGMQKGEVGNIDLQKKKTIVEIGKSESSSFTDKFKGFEFDDRAISVTEGGVAESSGQRRRPGGGRRDFRGGGGGFKGGGGHSRGGHGGGGSRGRGSRERRK</sequence>
<dbReference type="InterPro" id="IPR012677">
    <property type="entry name" value="Nucleotide-bd_a/b_plait_sf"/>
</dbReference>